<feature type="transmembrane region" description="Helical" evidence="6">
    <location>
        <begin position="325"/>
        <end position="343"/>
    </location>
</feature>
<comment type="caution">
    <text evidence="8">The sequence shown here is derived from an EMBL/GenBank/DDBJ whole genome shotgun (WGS) entry which is preliminary data.</text>
</comment>
<dbReference type="EMBL" id="LAZR01009468">
    <property type="protein sequence ID" value="KKM72454.1"/>
    <property type="molecule type" value="Genomic_DNA"/>
</dbReference>
<sequence>MACNVRKIFLFFGIVLCATIHDYLALDLTTPVRCVIWSCVTLILFLSVKEFSFPKKFIYPAFAGYLLFTSFSMLWATNVSESLYWSLRVFMLFVYFCLVVSIFKDIPKKTMALIGMCLGVYGVFGTVEWMTDPAGGTTAMEVTGLMSNRNLWCAAQLLFLPYCIFVYKQWKCVSITGTLAIVFNLSVLFAKSSFLGLLVSVGVVSLFCRKLRWVVLAGVIPVVVVCLFRMENIRETDSFRQRLEIWPQTIKMTLDSPWGVGAGNWRIDIQRYANDIDIDEAFTRIFYQRPHNDFLWVLSEIGILGFLCYGSLFALSFYYSVKSRNYIVIMGLTAYIVLASFTFPRERAFHSMMFVLYLAFSVVHYERAKVKLPTLITVLVSFILLFCVVNFSCRLKQDHNMRIIRATNDINVIIDVTDKYIPFCPLDLTSMPVMWYRGFAFAGLGNFREAKKHFINAQKTNPYHMSVLGSVAECYVKEGDYQNAIVCLQQMQDIKESAEVAEQLKVVREMYENEQKNIKTTQSR</sequence>
<reference evidence="8" key="1">
    <citation type="journal article" date="2015" name="Nature">
        <title>Complex archaea that bridge the gap between prokaryotes and eukaryotes.</title>
        <authorList>
            <person name="Spang A."/>
            <person name="Saw J.H."/>
            <person name="Jorgensen S.L."/>
            <person name="Zaremba-Niedzwiedzka K."/>
            <person name="Martijn J."/>
            <person name="Lind A.E."/>
            <person name="van Eijk R."/>
            <person name="Schleper C."/>
            <person name="Guy L."/>
            <person name="Ettema T.J."/>
        </authorList>
    </citation>
    <scope>NUCLEOTIDE SEQUENCE</scope>
</reference>
<gene>
    <name evidence="8" type="ORF">LCGC14_1420350</name>
</gene>
<accession>A0A0F9JRC9</accession>
<feature type="transmembrane region" description="Helical" evidence="6">
    <location>
        <begin position="7"/>
        <end position="24"/>
    </location>
</feature>
<feature type="transmembrane region" description="Helical" evidence="6">
    <location>
        <begin position="110"/>
        <end position="129"/>
    </location>
</feature>
<evidence type="ECO:0000256" key="3">
    <source>
        <dbReference type="ARBA" id="ARBA00022989"/>
    </source>
</evidence>
<dbReference type="SUPFAM" id="SSF48452">
    <property type="entry name" value="TPR-like"/>
    <property type="match status" value="1"/>
</dbReference>
<proteinExistence type="predicted"/>
<evidence type="ECO:0000256" key="6">
    <source>
        <dbReference type="SAM" id="Phobius"/>
    </source>
</evidence>
<feature type="coiled-coil region" evidence="5">
    <location>
        <begin position="494"/>
        <end position="524"/>
    </location>
</feature>
<organism evidence="8">
    <name type="scientific">marine sediment metagenome</name>
    <dbReference type="NCBI Taxonomy" id="412755"/>
    <lineage>
        <taxon>unclassified sequences</taxon>
        <taxon>metagenomes</taxon>
        <taxon>ecological metagenomes</taxon>
    </lineage>
</organism>
<keyword evidence="4 6" id="KW-0472">Membrane</keyword>
<feature type="transmembrane region" description="Helical" evidence="6">
    <location>
        <begin position="57"/>
        <end position="77"/>
    </location>
</feature>
<feature type="transmembrane region" description="Helical" evidence="6">
    <location>
        <begin position="179"/>
        <end position="207"/>
    </location>
</feature>
<keyword evidence="2 6" id="KW-0812">Transmembrane</keyword>
<feature type="domain" description="O-antigen ligase-related" evidence="7">
    <location>
        <begin position="179"/>
        <end position="309"/>
    </location>
</feature>
<name>A0A0F9JRC9_9ZZZZ</name>
<evidence type="ECO:0000313" key="8">
    <source>
        <dbReference type="EMBL" id="KKM72454.1"/>
    </source>
</evidence>
<dbReference type="GO" id="GO:0016020">
    <property type="term" value="C:membrane"/>
    <property type="evidence" value="ECO:0007669"/>
    <property type="project" value="UniProtKB-SubCell"/>
</dbReference>
<feature type="transmembrane region" description="Helical" evidence="6">
    <location>
        <begin position="372"/>
        <end position="393"/>
    </location>
</feature>
<dbReference type="PANTHER" id="PTHR37422">
    <property type="entry name" value="TEICHURONIC ACID BIOSYNTHESIS PROTEIN TUAE"/>
    <property type="match status" value="1"/>
</dbReference>
<protein>
    <recommendedName>
        <fullName evidence="7">O-antigen ligase-related domain-containing protein</fullName>
    </recommendedName>
</protein>
<feature type="transmembrane region" description="Helical" evidence="6">
    <location>
        <begin position="348"/>
        <end position="366"/>
    </location>
</feature>
<evidence type="ECO:0000256" key="2">
    <source>
        <dbReference type="ARBA" id="ARBA00022692"/>
    </source>
</evidence>
<evidence type="ECO:0000256" key="4">
    <source>
        <dbReference type="ARBA" id="ARBA00023136"/>
    </source>
</evidence>
<dbReference type="Pfam" id="PF04932">
    <property type="entry name" value="Wzy_C"/>
    <property type="match status" value="1"/>
</dbReference>
<evidence type="ECO:0000256" key="5">
    <source>
        <dbReference type="SAM" id="Coils"/>
    </source>
</evidence>
<dbReference type="AlphaFoldDB" id="A0A0F9JRC9"/>
<dbReference type="Gene3D" id="1.25.40.10">
    <property type="entry name" value="Tetratricopeptide repeat domain"/>
    <property type="match status" value="1"/>
</dbReference>
<dbReference type="InterPro" id="IPR051533">
    <property type="entry name" value="WaaL-like"/>
</dbReference>
<dbReference type="PANTHER" id="PTHR37422:SF13">
    <property type="entry name" value="LIPOPOLYSACCHARIDE BIOSYNTHESIS PROTEIN PA4999-RELATED"/>
    <property type="match status" value="1"/>
</dbReference>
<dbReference type="InterPro" id="IPR007016">
    <property type="entry name" value="O-antigen_ligase-rel_domated"/>
</dbReference>
<feature type="transmembrane region" description="Helical" evidence="6">
    <location>
        <begin position="213"/>
        <end position="230"/>
    </location>
</feature>
<keyword evidence="3 6" id="KW-1133">Transmembrane helix</keyword>
<feature type="transmembrane region" description="Helical" evidence="6">
    <location>
        <begin position="30"/>
        <end position="48"/>
    </location>
</feature>
<evidence type="ECO:0000259" key="7">
    <source>
        <dbReference type="Pfam" id="PF04932"/>
    </source>
</evidence>
<comment type="subcellular location">
    <subcellularLocation>
        <location evidence="1">Membrane</location>
        <topology evidence="1">Multi-pass membrane protein</topology>
    </subcellularLocation>
</comment>
<feature type="transmembrane region" description="Helical" evidence="6">
    <location>
        <begin position="294"/>
        <end position="319"/>
    </location>
</feature>
<dbReference type="InterPro" id="IPR011990">
    <property type="entry name" value="TPR-like_helical_dom_sf"/>
</dbReference>
<feature type="transmembrane region" description="Helical" evidence="6">
    <location>
        <begin position="149"/>
        <end position="167"/>
    </location>
</feature>
<evidence type="ECO:0000256" key="1">
    <source>
        <dbReference type="ARBA" id="ARBA00004141"/>
    </source>
</evidence>
<keyword evidence="5" id="KW-0175">Coiled coil</keyword>
<feature type="transmembrane region" description="Helical" evidence="6">
    <location>
        <begin position="83"/>
        <end position="103"/>
    </location>
</feature>